<sequence length="603" mass="66503">DQAEGRGSGRGPGRPPGRGRGGRDDIRGGGGGRGTGGRGGSGRGRGNTRERLAKAFPAPLRPSLIGGGWTITSKRNSAKMNVITEEEYTEEYASKKMCETFTAMADNVSTYLRRFGLENENPVVFTQLLSQTAVEKIRMHTTEQLVKDGRDPIASTIEMYQFFGTYFFRSRFRLSSTKAYQEFIPLLEQQHKIKLMQQARFTEILHRLRGYDVSSRTGDDGMSDVWLQKRNRLRQLQELEELIFAPSASILMNKKSGELVLDDELIGSRAGDVESKNHSERKAGRDGPCDDAIACSHVGILYGMRLGLSDCSGMENISKLIERLPDVKSLDNDVAIKFDRGYGKEKILGSVGAKGYKMSTIACESGSQHPYIHWEDANAFRDKLSNENGPDSADKLALLDSIEDFILDGTDLGGAQVTYATKSMMIGSASTKVHAFAIRDVYDKKVAVKNLRFFNTITPLLKYLPTAMECSTCKVPLCWKKVDGSKSCFDVWHDTDDLAGEHKRLNSILNPVQDNNDDANDFDADDEGDELVDDNGGGKDGEEDDDHNSYSFLNNNSSPDMNVPTLPDSASVKLNDVLNIDLEEGGFSPLVDVGNDTQDDIAF</sequence>
<dbReference type="InterPro" id="IPR029526">
    <property type="entry name" value="PGBD"/>
</dbReference>
<organism evidence="3 4">
    <name type="scientific">Cyclotella atomus</name>
    <dbReference type="NCBI Taxonomy" id="382360"/>
    <lineage>
        <taxon>Eukaryota</taxon>
        <taxon>Sar</taxon>
        <taxon>Stramenopiles</taxon>
        <taxon>Ochrophyta</taxon>
        <taxon>Bacillariophyta</taxon>
        <taxon>Coscinodiscophyceae</taxon>
        <taxon>Thalassiosirophycidae</taxon>
        <taxon>Stephanodiscales</taxon>
        <taxon>Stephanodiscaceae</taxon>
        <taxon>Cyclotella</taxon>
    </lineage>
</organism>
<evidence type="ECO:0000256" key="1">
    <source>
        <dbReference type="SAM" id="MobiDB-lite"/>
    </source>
</evidence>
<accession>A0ABD3QE84</accession>
<feature type="region of interest" description="Disordered" evidence="1">
    <location>
        <begin position="509"/>
        <end position="568"/>
    </location>
</feature>
<evidence type="ECO:0000313" key="3">
    <source>
        <dbReference type="EMBL" id="KAL3798238.1"/>
    </source>
</evidence>
<feature type="compositionally biased region" description="Gly residues" evidence="1">
    <location>
        <begin position="28"/>
        <end position="45"/>
    </location>
</feature>
<evidence type="ECO:0000313" key="4">
    <source>
        <dbReference type="Proteomes" id="UP001530400"/>
    </source>
</evidence>
<feature type="compositionally biased region" description="Gly residues" evidence="1">
    <location>
        <begin position="1"/>
        <end position="19"/>
    </location>
</feature>
<dbReference type="Proteomes" id="UP001530400">
    <property type="component" value="Unassembled WGS sequence"/>
</dbReference>
<feature type="region of interest" description="Disordered" evidence="1">
    <location>
        <begin position="1"/>
        <end position="48"/>
    </location>
</feature>
<comment type="caution">
    <text evidence="3">The sequence shown here is derived from an EMBL/GenBank/DDBJ whole genome shotgun (WGS) entry which is preliminary data.</text>
</comment>
<reference evidence="3 4" key="1">
    <citation type="submission" date="2024-10" db="EMBL/GenBank/DDBJ databases">
        <title>Updated reference genomes for cyclostephanoid diatoms.</title>
        <authorList>
            <person name="Roberts W.R."/>
            <person name="Alverson A.J."/>
        </authorList>
    </citation>
    <scope>NUCLEOTIDE SEQUENCE [LARGE SCALE GENOMIC DNA]</scope>
    <source>
        <strain evidence="3 4">AJA010-31</strain>
    </source>
</reference>
<name>A0ABD3QE84_9STRA</name>
<feature type="compositionally biased region" description="Acidic residues" evidence="1">
    <location>
        <begin position="515"/>
        <end position="533"/>
    </location>
</feature>
<gene>
    <name evidence="3" type="ORF">ACHAWO_002265</name>
</gene>
<feature type="domain" description="PiggyBac transposable element-derived protein" evidence="2">
    <location>
        <begin position="124"/>
        <end position="222"/>
    </location>
</feature>
<dbReference type="EMBL" id="JALLPJ020000226">
    <property type="protein sequence ID" value="KAL3798238.1"/>
    <property type="molecule type" value="Genomic_DNA"/>
</dbReference>
<proteinExistence type="predicted"/>
<keyword evidence="4" id="KW-1185">Reference proteome</keyword>
<evidence type="ECO:0000259" key="2">
    <source>
        <dbReference type="Pfam" id="PF13843"/>
    </source>
</evidence>
<dbReference type="AlphaFoldDB" id="A0ABD3QE84"/>
<feature type="compositionally biased region" description="Polar residues" evidence="1">
    <location>
        <begin position="549"/>
        <end position="560"/>
    </location>
</feature>
<dbReference type="Pfam" id="PF13843">
    <property type="entry name" value="DDE_Tnp_1_7"/>
    <property type="match status" value="1"/>
</dbReference>
<protein>
    <recommendedName>
        <fullName evidence="2">PiggyBac transposable element-derived protein domain-containing protein</fullName>
    </recommendedName>
</protein>
<feature type="non-terminal residue" evidence="3">
    <location>
        <position position="1"/>
    </location>
</feature>